<feature type="domain" description="PIN" evidence="1">
    <location>
        <begin position="11"/>
        <end position="127"/>
    </location>
</feature>
<dbReference type="HOGENOM" id="CLU_128080_0_0_0"/>
<dbReference type="Gene3D" id="3.40.50.1010">
    <property type="entry name" value="5'-nuclease"/>
    <property type="match status" value="1"/>
</dbReference>
<dbReference type="EMBL" id="CP000771">
    <property type="protein sequence ID" value="ABS61566.1"/>
    <property type="molecule type" value="Genomic_DNA"/>
</dbReference>
<protein>
    <submittedName>
        <fullName evidence="2">PilT protein domain protein</fullName>
    </submittedName>
</protein>
<dbReference type="RefSeq" id="WP_011994857.1">
    <property type="nucleotide sequence ID" value="NC_009718.1"/>
</dbReference>
<evidence type="ECO:0000313" key="2">
    <source>
        <dbReference type="EMBL" id="ABS61566.1"/>
    </source>
</evidence>
<dbReference type="Pfam" id="PF01850">
    <property type="entry name" value="PIN"/>
    <property type="match status" value="1"/>
</dbReference>
<sequence length="146" mass="16852">MKEYKETKYEFVDTNILVYAYDESAGQKHITAKRILENLWKKGNGALSTQVFQEFFVVVTKKVKNPLDYNTAAQIISDLSFWKVYTIEVSDILEAIKISQRYKISFWDSLIICSAKNLGCSILWSEDLNSGQYFGKLKVLNPFLQS</sequence>
<keyword evidence="3" id="KW-1185">Reference proteome</keyword>
<dbReference type="CDD" id="cd18692">
    <property type="entry name" value="PIN_VapC-like"/>
    <property type="match status" value="1"/>
</dbReference>
<dbReference type="STRING" id="381764.Fnod_1731"/>
<accession>A7HNT3</accession>
<dbReference type="KEGG" id="fno:Fnod_1731"/>
<evidence type="ECO:0000313" key="3">
    <source>
        <dbReference type="Proteomes" id="UP000002415"/>
    </source>
</evidence>
<dbReference type="eggNOG" id="COG5573">
    <property type="taxonomic scope" value="Bacteria"/>
</dbReference>
<dbReference type="AlphaFoldDB" id="A7HNT3"/>
<dbReference type="InterPro" id="IPR029060">
    <property type="entry name" value="PIN-like_dom_sf"/>
</dbReference>
<dbReference type="Proteomes" id="UP000002415">
    <property type="component" value="Chromosome"/>
</dbReference>
<gene>
    <name evidence="2" type="ordered locus">Fnod_1731</name>
</gene>
<dbReference type="InterPro" id="IPR002716">
    <property type="entry name" value="PIN_dom"/>
</dbReference>
<reference evidence="2 3" key="2">
    <citation type="journal article" date="2009" name="Proc. Natl. Acad. Sci. U.S.A.">
        <title>On the chimeric nature, thermophilic origin, and phylogenetic placement of the Thermotogales.</title>
        <authorList>
            <person name="Zhaxybayeva O."/>
            <person name="Swithers K.S."/>
            <person name="Lapierre P."/>
            <person name="Fournier G.P."/>
            <person name="Bickhart D.M."/>
            <person name="DeBoy R.T."/>
            <person name="Nelson K.E."/>
            <person name="Nesbo C.L."/>
            <person name="Doolittle W.F."/>
            <person name="Gogarten J.P."/>
            <person name="Noll K.M."/>
        </authorList>
    </citation>
    <scope>NUCLEOTIDE SEQUENCE [LARGE SCALE GENOMIC DNA]</scope>
    <source>
        <strain evidence="3">ATCC 35602 / DSM 5306 / Rt17-B1</strain>
    </source>
</reference>
<dbReference type="OrthoDB" id="13900at2"/>
<proteinExistence type="predicted"/>
<reference evidence="2 3" key="1">
    <citation type="submission" date="2007-07" db="EMBL/GenBank/DDBJ databases">
        <title>Complete sequence of Fervidobacterium nodosum Rt17-B1.</title>
        <authorList>
            <consortium name="US DOE Joint Genome Institute"/>
            <person name="Copeland A."/>
            <person name="Lucas S."/>
            <person name="Lapidus A."/>
            <person name="Barry K."/>
            <person name="Glavina del Rio T."/>
            <person name="Dalin E."/>
            <person name="Tice H."/>
            <person name="Pitluck S."/>
            <person name="Saunders E."/>
            <person name="Brettin T."/>
            <person name="Bruce D."/>
            <person name="Detter J.C."/>
            <person name="Han C."/>
            <person name="Schmutz J."/>
            <person name="Larimer F."/>
            <person name="Land M."/>
            <person name="Hauser L."/>
            <person name="Kyrpides N."/>
            <person name="Mikhailova N."/>
            <person name="Nelson K."/>
            <person name="Gogarten J.P."/>
            <person name="Noll K."/>
            <person name="Richardson P."/>
        </authorList>
    </citation>
    <scope>NUCLEOTIDE SEQUENCE [LARGE SCALE GENOMIC DNA]</scope>
    <source>
        <strain evidence="3">ATCC 35602 / DSM 5306 / Rt17-B1</strain>
    </source>
</reference>
<organism evidence="2 3">
    <name type="scientific">Fervidobacterium nodosum (strain ATCC 35602 / DSM 5306 / Rt17-B1)</name>
    <dbReference type="NCBI Taxonomy" id="381764"/>
    <lineage>
        <taxon>Bacteria</taxon>
        <taxon>Thermotogati</taxon>
        <taxon>Thermotogota</taxon>
        <taxon>Thermotogae</taxon>
        <taxon>Thermotogales</taxon>
        <taxon>Fervidobacteriaceae</taxon>
        <taxon>Fervidobacterium</taxon>
    </lineage>
</organism>
<dbReference type="SUPFAM" id="SSF88723">
    <property type="entry name" value="PIN domain-like"/>
    <property type="match status" value="1"/>
</dbReference>
<name>A7HNT3_FERNB</name>
<evidence type="ECO:0000259" key="1">
    <source>
        <dbReference type="Pfam" id="PF01850"/>
    </source>
</evidence>